<evidence type="ECO:0000313" key="1">
    <source>
        <dbReference type="EMBL" id="MBC2601927.1"/>
    </source>
</evidence>
<proteinExistence type="predicted"/>
<dbReference type="Proteomes" id="UP000525652">
    <property type="component" value="Unassembled WGS sequence"/>
</dbReference>
<dbReference type="EMBL" id="JACHVA010000080">
    <property type="protein sequence ID" value="MBC2601927.1"/>
    <property type="molecule type" value="Genomic_DNA"/>
</dbReference>
<comment type="caution">
    <text evidence="1">The sequence shown here is derived from an EMBL/GenBank/DDBJ whole genome shotgun (WGS) entry which is preliminary data.</text>
</comment>
<dbReference type="AlphaFoldDB" id="A0A7X1E5T0"/>
<sequence length="185" mass="21508">MRESDRGLEVTDNDLEEFYRSRFPVFEKVQILDEEEGIDYVIYYKVSGDLVPSSNRLWKEDSKGRRSDRPEQNPPGWMLHVVYYNGTSVLELYNRSKSLTELEKDGILLRNAEGKRWVKGRIPTDDDSVIAPEVFPANHYREDMGVYANVEGDSVLIYDPRLDQRINELNLERAKEEAPDSLDGF</sequence>
<reference evidence="1 2" key="1">
    <citation type="submission" date="2020-07" db="EMBL/GenBank/DDBJ databases">
        <authorList>
            <person name="Feng X."/>
        </authorList>
    </citation>
    <scope>NUCLEOTIDE SEQUENCE [LARGE SCALE GENOMIC DNA]</scope>
    <source>
        <strain evidence="1 2">JCM14086</strain>
    </source>
</reference>
<protein>
    <submittedName>
        <fullName evidence="1">Uncharacterized protein</fullName>
    </submittedName>
</protein>
<gene>
    <name evidence="1" type="ORF">H5P30_09055</name>
</gene>
<evidence type="ECO:0000313" key="2">
    <source>
        <dbReference type="Proteomes" id="UP000525652"/>
    </source>
</evidence>
<accession>A0A7X1E5T0</accession>
<keyword evidence="2" id="KW-1185">Reference proteome</keyword>
<dbReference type="RefSeq" id="WP_185692627.1">
    <property type="nucleotide sequence ID" value="NZ_JACHVA010000080.1"/>
</dbReference>
<organism evidence="1 2">
    <name type="scientific">Puniceicoccus vermicola</name>
    <dbReference type="NCBI Taxonomy" id="388746"/>
    <lineage>
        <taxon>Bacteria</taxon>
        <taxon>Pseudomonadati</taxon>
        <taxon>Verrucomicrobiota</taxon>
        <taxon>Opitutia</taxon>
        <taxon>Puniceicoccales</taxon>
        <taxon>Puniceicoccaceae</taxon>
        <taxon>Puniceicoccus</taxon>
    </lineage>
</organism>
<name>A0A7X1E5T0_9BACT</name>